<comment type="caution">
    <text evidence="1">The sequence shown here is derived from an EMBL/GenBank/DDBJ whole genome shotgun (WGS) entry which is preliminary data.</text>
</comment>
<sequence length="285" mass="31494">MQGTRHWRLTPNVRDPVRLRHQSGRRTRRALRTGPSSHRPPAASLAVFGLVWSFLVMSAPRARSGKDSEPTGPSVDCVYLGRLGAHSSGLPANSNPSSCLVHASTKRATEKKSGRNPCSMASQSPHLSPEFSSVWIRDVPRNWRAVARKRCQPRLTAKPPLISLTYTPNWPQKEKKGLRRSCKGAVSGNGRLSYRVIPASGVVPYFPGLWALRPWWVECPRPECLKVSCLLHCGCQSIRTGIPSQNEVWLGNGYKPPALNVVFLRFCSKTVLVNLGTVHSTLPIP</sequence>
<reference evidence="1 2" key="1">
    <citation type="journal article" date="2021" name="Nat. Commun.">
        <title>Genetic determinants of endophytism in the Arabidopsis root mycobiome.</title>
        <authorList>
            <person name="Mesny F."/>
            <person name="Miyauchi S."/>
            <person name="Thiergart T."/>
            <person name="Pickel B."/>
            <person name="Atanasova L."/>
            <person name="Karlsson M."/>
            <person name="Huettel B."/>
            <person name="Barry K.W."/>
            <person name="Haridas S."/>
            <person name="Chen C."/>
            <person name="Bauer D."/>
            <person name="Andreopoulos W."/>
            <person name="Pangilinan J."/>
            <person name="LaButti K."/>
            <person name="Riley R."/>
            <person name="Lipzen A."/>
            <person name="Clum A."/>
            <person name="Drula E."/>
            <person name="Henrissat B."/>
            <person name="Kohler A."/>
            <person name="Grigoriev I.V."/>
            <person name="Martin F.M."/>
            <person name="Hacquard S."/>
        </authorList>
    </citation>
    <scope>NUCLEOTIDE SEQUENCE [LARGE SCALE GENOMIC DNA]</scope>
    <source>
        <strain evidence="1 2">MPI-SDFR-AT-0079</strain>
    </source>
</reference>
<protein>
    <submittedName>
        <fullName evidence="1">Uncharacterized protein</fullName>
    </submittedName>
</protein>
<organism evidence="1 2">
    <name type="scientific">Chaetomium tenue</name>
    <dbReference type="NCBI Taxonomy" id="1854479"/>
    <lineage>
        <taxon>Eukaryota</taxon>
        <taxon>Fungi</taxon>
        <taxon>Dikarya</taxon>
        <taxon>Ascomycota</taxon>
        <taxon>Pezizomycotina</taxon>
        <taxon>Sordariomycetes</taxon>
        <taxon>Sordariomycetidae</taxon>
        <taxon>Sordariales</taxon>
        <taxon>Chaetomiaceae</taxon>
        <taxon>Chaetomium</taxon>
    </lineage>
</organism>
<proteinExistence type="predicted"/>
<evidence type="ECO:0000313" key="1">
    <source>
        <dbReference type="EMBL" id="KAH6632723.1"/>
    </source>
</evidence>
<keyword evidence="2" id="KW-1185">Reference proteome</keyword>
<name>A0ACB7PB87_9PEZI</name>
<accession>A0ACB7PB87</accession>
<dbReference type="Proteomes" id="UP000724584">
    <property type="component" value="Unassembled WGS sequence"/>
</dbReference>
<gene>
    <name evidence="1" type="ORF">F5144DRAFT_260741</name>
</gene>
<evidence type="ECO:0000313" key="2">
    <source>
        <dbReference type="Proteomes" id="UP000724584"/>
    </source>
</evidence>
<dbReference type="EMBL" id="JAGIZQ010000004">
    <property type="protein sequence ID" value="KAH6632723.1"/>
    <property type="molecule type" value="Genomic_DNA"/>
</dbReference>